<dbReference type="InterPro" id="IPR050834">
    <property type="entry name" value="Glycosyltransf_2"/>
</dbReference>
<dbReference type="SUPFAM" id="SSF53448">
    <property type="entry name" value="Nucleotide-diphospho-sugar transferases"/>
    <property type="match status" value="2"/>
</dbReference>
<gene>
    <name evidence="3" type="ORF">E5334_07630</name>
</gene>
<dbReference type="CDD" id="cd00761">
    <property type="entry name" value="Glyco_tranf_GTA_type"/>
    <property type="match status" value="1"/>
</dbReference>
<dbReference type="InterPro" id="IPR029044">
    <property type="entry name" value="Nucleotide-diphossugar_trans"/>
</dbReference>
<dbReference type="Proteomes" id="UP000310263">
    <property type="component" value="Unassembled WGS sequence"/>
</dbReference>
<dbReference type="AlphaFoldDB" id="A0A4S2F2H8"/>
<dbReference type="CDD" id="cd04194">
    <property type="entry name" value="GT8_A4GalT_like"/>
    <property type="match status" value="1"/>
</dbReference>
<dbReference type="InterPro" id="IPR001173">
    <property type="entry name" value="Glyco_trans_2-like"/>
</dbReference>
<accession>A0A4S2F2H8</accession>
<comment type="caution">
    <text evidence="3">The sequence shown here is derived from an EMBL/GenBank/DDBJ whole genome shotgun (WGS) entry which is preliminary data.</text>
</comment>
<dbReference type="GO" id="GO:0016757">
    <property type="term" value="F:glycosyltransferase activity"/>
    <property type="evidence" value="ECO:0007669"/>
    <property type="project" value="InterPro"/>
</dbReference>
<dbReference type="PANTHER" id="PTHR43685:SF2">
    <property type="entry name" value="GLYCOSYLTRANSFERASE 2-LIKE DOMAIN-CONTAINING PROTEIN"/>
    <property type="match status" value="1"/>
</dbReference>
<proteinExistence type="predicted"/>
<dbReference type="GO" id="GO:0044010">
    <property type="term" value="P:single-species biofilm formation"/>
    <property type="evidence" value="ECO:0007669"/>
    <property type="project" value="TreeGrafter"/>
</dbReference>
<dbReference type="Gene3D" id="3.90.550.10">
    <property type="entry name" value="Spore Coat Polysaccharide Biosynthesis Protein SpsA, Chain A"/>
    <property type="match status" value="2"/>
</dbReference>
<dbReference type="Pfam" id="PF14393">
    <property type="entry name" value="DUF4422"/>
    <property type="match status" value="1"/>
</dbReference>
<reference evidence="3 4" key="1">
    <citation type="submission" date="2019-04" db="EMBL/GenBank/DDBJ databases">
        <title>Microbes associate with the intestines of laboratory mice.</title>
        <authorList>
            <person name="Navarre W."/>
            <person name="Wong E."/>
            <person name="Huang K."/>
            <person name="Tropini C."/>
            <person name="Ng K."/>
            <person name="Yu B."/>
        </authorList>
    </citation>
    <scope>NUCLEOTIDE SEQUENCE [LARGE SCALE GENOMIC DNA]</scope>
    <source>
        <strain evidence="3 4">NM07_P-09</strain>
    </source>
</reference>
<dbReference type="Pfam" id="PF00535">
    <property type="entry name" value="Glycos_transf_2"/>
    <property type="match status" value="1"/>
</dbReference>
<dbReference type="PANTHER" id="PTHR43685">
    <property type="entry name" value="GLYCOSYLTRANSFERASE"/>
    <property type="match status" value="1"/>
</dbReference>
<evidence type="ECO:0000313" key="3">
    <source>
        <dbReference type="EMBL" id="TGY61281.1"/>
    </source>
</evidence>
<feature type="domain" description="DUF4422" evidence="2">
    <location>
        <begin position="409"/>
        <end position="648"/>
    </location>
</feature>
<dbReference type="OrthoDB" id="3183633at2"/>
<evidence type="ECO:0000313" key="4">
    <source>
        <dbReference type="Proteomes" id="UP000310263"/>
    </source>
</evidence>
<feature type="domain" description="Glycosyltransferase 2-like" evidence="1">
    <location>
        <begin position="19"/>
        <end position="164"/>
    </location>
</feature>
<dbReference type="InterPro" id="IPR002495">
    <property type="entry name" value="Glyco_trans_8"/>
</dbReference>
<evidence type="ECO:0000259" key="2">
    <source>
        <dbReference type="Pfam" id="PF14393"/>
    </source>
</evidence>
<dbReference type="Pfam" id="PF01501">
    <property type="entry name" value="Glyco_transf_8"/>
    <property type="match status" value="1"/>
</dbReference>
<sequence length="1031" mass="117355">MMNGLVASLLQGALMPRFSLVIPAYNVGSYLGDCLQSLKDQTFSDFEAIIVDDASTDTTNSIAASFAQDDSRFSVIRHEYNQGRHLTRKTGVAAATGDYIVPLDGDDSLELDTLERLDEALKDEPVDSIHYGLNAIAAGVTSAAAAQAFEAFNNSGEGTLSQTDLIRMVFCIDGGFRRDWRITNHAYRRDMCQKAFDAMTDQRLERAEDAYEYLVLCSFLNEEATRNDILGYNYYLGRGIINYEPLAPNKYLKEVEYSRQCWEAALAWADVESNPLIEEAAQGLKYKVIEIVSNDWAARIDDAHKASVAYSAAQIMGANEMASNLMRLSRDRAYALWVEGKSFQDDPTPVIWANLGREIHGVKKDDELWFNRYLDATTAYFNHANDINQRAHEEAQRHYVDTAAAQPNRILVSAHRKFAHFDADSLQMIQVGAALASTHFQNMLHDDEGDNDSKLNRMLCEMTAQYWAWKHVNASYIGFCHYRRYFNFSDKRYKENPYGEIMDGRIDEVAQAKYGLDDATIAKAIEGYDIISAPIQDIRKMPGAATTPLEQYADAPKLHVEDLILCGEVAKTLYPDYAEDVDSYLNGHFSCFCNMYIMRGQLFKDYAAWVFPILDETMKHLDMDRYSVEGVRTPGHLAERLFNIYLAHLKRTQSSLAIKELQVVHFEDPAPRATEKPLPSSITKPIVPVAFAADDNYVPMLTTTITSMLENASKDRHYDIVVLTNNISGDNRTLISSLVDSYGDASVRFVDATPFIAKFKLTTNNPHISNETYYRFLIQELLPFYNKVLYLDSDLIVTGDVAELFDTDVNDYLLAATRDIDFLGNINMPDGKRMAYAKKVLGLKDPYDYFQAGVLLLNTNAMRQKLTMEQWLQKATNDEYIYNDQDVLNAECQGQVLYLDQRWNVMIDCDYRIERVFSFAPAKIFNDFMRARQEARITHYAGFQKPWNMVRCDRAPLYWHYARLTPFYEELAALLAKNLPPAKMHVPVADRPPKVMAEDNPIRKVIDPLMPYGTRRREVFKAMGRALRGLK</sequence>
<keyword evidence="4" id="KW-1185">Reference proteome</keyword>
<dbReference type="EMBL" id="SRYE01000005">
    <property type="protein sequence ID" value="TGY61281.1"/>
    <property type="molecule type" value="Genomic_DNA"/>
</dbReference>
<organism evidence="3 4">
    <name type="scientific">Muricaecibacterium torontonense</name>
    <dbReference type="NCBI Taxonomy" id="3032871"/>
    <lineage>
        <taxon>Bacteria</taxon>
        <taxon>Bacillati</taxon>
        <taxon>Actinomycetota</taxon>
        <taxon>Coriobacteriia</taxon>
        <taxon>Coriobacteriales</taxon>
        <taxon>Atopobiaceae</taxon>
        <taxon>Muricaecibacterium</taxon>
    </lineage>
</organism>
<name>A0A4S2F2H8_9ACTN</name>
<evidence type="ECO:0000259" key="1">
    <source>
        <dbReference type="Pfam" id="PF00535"/>
    </source>
</evidence>
<dbReference type="InterPro" id="IPR025536">
    <property type="entry name" value="DUF4422"/>
</dbReference>
<protein>
    <submittedName>
        <fullName evidence="3">DUF4422 domain-containing protein</fullName>
    </submittedName>
</protein>